<gene>
    <name evidence="1" type="ORF">HMPREF1544_03028</name>
</gene>
<accession>S2JJS2</accession>
<dbReference type="InParanoid" id="S2JJS2"/>
<dbReference type="AlphaFoldDB" id="S2JJS2"/>
<dbReference type="Proteomes" id="UP000014254">
    <property type="component" value="Unassembled WGS sequence"/>
</dbReference>
<dbReference type="EMBL" id="KE123924">
    <property type="protein sequence ID" value="EPB90194.1"/>
    <property type="molecule type" value="Genomic_DNA"/>
</dbReference>
<evidence type="ECO:0000313" key="1">
    <source>
        <dbReference type="EMBL" id="EPB90194.1"/>
    </source>
</evidence>
<proteinExistence type="predicted"/>
<protein>
    <submittedName>
        <fullName evidence="1">Uncharacterized protein</fullName>
    </submittedName>
</protein>
<keyword evidence="2" id="KW-1185">Reference proteome</keyword>
<evidence type="ECO:0000313" key="2">
    <source>
        <dbReference type="Proteomes" id="UP000014254"/>
    </source>
</evidence>
<name>S2JJS2_MUCC1</name>
<organism evidence="1 2">
    <name type="scientific">Mucor circinelloides f. circinelloides (strain 1006PhL)</name>
    <name type="common">Mucormycosis agent</name>
    <name type="synonym">Calyptromyces circinelloides</name>
    <dbReference type="NCBI Taxonomy" id="1220926"/>
    <lineage>
        <taxon>Eukaryota</taxon>
        <taxon>Fungi</taxon>
        <taxon>Fungi incertae sedis</taxon>
        <taxon>Mucoromycota</taxon>
        <taxon>Mucoromycotina</taxon>
        <taxon>Mucoromycetes</taxon>
        <taxon>Mucorales</taxon>
        <taxon>Mucorineae</taxon>
        <taxon>Mucoraceae</taxon>
        <taxon>Mucor</taxon>
    </lineage>
</organism>
<reference evidence="2" key="1">
    <citation type="submission" date="2013-05" db="EMBL/GenBank/DDBJ databases">
        <title>The Genome sequence of Mucor circinelloides f. circinelloides 1006PhL.</title>
        <authorList>
            <consortium name="The Broad Institute Genomics Platform"/>
            <person name="Cuomo C."/>
            <person name="Earl A."/>
            <person name="Findley K."/>
            <person name="Lee S.C."/>
            <person name="Walker B."/>
            <person name="Young S."/>
            <person name="Zeng Q."/>
            <person name="Gargeya S."/>
            <person name="Fitzgerald M."/>
            <person name="Haas B."/>
            <person name="Abouelleil A."/>
            <person name="Allen A.W."/>
            <person name="Alvarado L."/>
            <person name="Arachchi H.M."/>
            <person name="Berlin A.M."/>
            <person name="Chapman S.B."/>
            <person name="Gainer-Dewar J."/>
            <person name="Goldberg J."/>
            <person name="Griggs A."/>
            <person name="Gujja S."/>
            <person name="Hansen M."/>
            <person name="Howarth C."/>
            <person name="Imamovic A."/>
            <person name="Ireland A."/>
            <person name="Larimer J."/>
            <person name="McCowan C."/>
            <person name="Murphy C."/>
            <person name="Pearson M."/>
            <person name="Poon T.W."/>
            <person name="Priest M."/>
            <person name="Roberts A."/>
            <person name="Saif S."/>
            <person name="Shea T."/>
            <person name="Sisk P."/>
            <person name="Sykes S."/>
            <person name="Wortman J."/>
            <person name="Nusbaum C."/>
            <person name="Birren B."/>
        </authorList>
    </citation>
    <scope>NUCLEOTIDE SEQUENCE [LARGE SCALE GENOMIC DNA]</scope>
    <source>
        <strain evidence="2">1006PhL</strain>
    </source>
</reference>
<sequence length="109" mass="12708">MWYQFIKAKKGIFRSIFWFTVPQDMHQANNSKSVKKINHSFKTLLAQFIPKSLLNFKIIAIPFTPAFFKMLSALYQDLCQVSQDTNTSLFITQNRARKITDVHETETSS</sequence>
<dbReference type="VEuPathDB" id="FungiDB:HMPREF1544_03028"/>